<gene>
    <name evidence="2" type="ORF">GCM10009668_11160</name>
</gene>
<dbReference type="RefSeq" id="WP_343992183.1">
    <property type="nucleotide sequence ID" value="NZ_BAAALG010000003.1"/>
</dbReference>
<keyword evidence="1" id="KW-0472">Membrane</keyword>
<feature type="transmembrane region" description="Helical" evidence="1">
    <location>
        <begin position="132"/>
        <end position="157"/>
    </location>
</feature>
<evidence type="ECO:0000313" key="2">
    <source>
        <dbReference type="EMBL" id="GAA1096347.1"/>
    </source>
</evidence>
<dbReference type="Proteomes" id="UP001501581">
    <property type="component" value="Unassembled WGS sequence"/>
</dbReference>
<dbReference type="Pfam" id="PF04306">
    <property type="entry name" value="DUF456"/>
    <property type="match status" value="1"/>
</dbReference>
<keyword evidence="3" id="KW-1185">Reference proteome</keyword>
<reference evidence="3" key="1">
    <citation type="journal article" date="2019" name="Int. J. Syst. Evol. Microbiol.">
        <title>The Global Catalogue of Microorganisms (GCM) 10K type strain sequencing project: providing services to taxonomists for standard genome sequencing and annotation.</title>
        <authorList>
            <consortium name="The Broad Institute Genomics Platform"/>
            <consortium name="The Broad Institute Genome Sequencing Center for Infectious Disease"/>
            <person name="Wu L."/>
            <person name="Ma J."/>
        </authorList>
    </citation>
    <scope>NUCLEOTIDE SEQUENCE [LARGE SCALE GENOMIC DNA]</scope>
    <source>
        <strain evidence="3">JCM 13008</strain>
    </source>
</reference>
<organism evidence="2 3">
    <name type="scientific">Nocardioides dubius</name>
    <dbReference type="NCBI Taxonomy" id="317019"/>
    <lineage>
        <taxon>Bacteria</taxon>
        <taxon>Bacillati</taxon>
        <taxon>Actinomycetota</taxon>
        <taxon>Actinomycetes</taxon>
        <taxon>Propionibacteriales</taxon>
        <taxon>Nocardioidaceae</taxon>
        <taxon>Nocardioides</taxon>
    </lineage>
</organism>
<feature type="transmembrane region" description="Helical" evidence="1">
    <location>
        <begin position="87"/>
        <end position="112"/>
    </location>
</feature>
<feature type="transmembrane region" description="Helical" evidence="1">
    <location>
        <begin position="46"/>
        <end position="67"/>
    </location>
</feature>
<dbReference type="InterPro" id="IPR007403">
    <property type="entry name" value="DUF456"/>
</dbReference>
<evidence type="ECO:0000256" key="1">
    <source>
        <dbReference type="SAM" id="Phobius"/>
    </source>
</evidence>
<comment type="caution">
    <text evidence="2">The sequence shown here is derived from an EMBL/GenBank/DDBJ whole genome shotgun (WGS) entry which is preliminary data.</text>
</comment>
<dbReference type="EMBL" id="BAAALG010000003">
    <property type="protein sequence ID" value="GAA1096347.1"/>
    <property type="molecule type" value="Genomic_DNA"/>
</dbReference>
<evidence type="ECO:0000313" key="3">
    <source>
        <dbReference type="Proteomes" id="UP001501581"/>
    </source>
</evidence>
<keyword evidence="1" id="KW-0812">Transmembrane</keyword>
<proteinExistence type="predicted"/>
<feature type="transmembrane region" description="Helical" evidence="1">
    <location>
        <begin position="7"/>
        <end position="40"/>
    </location>
</feature>
<sequence length="158" mass="15981">MSGVELLCALAIAIGIVGIVVPILPGTLLVLAAVIVWGFHIGGATAWAVVALAIAILGLGTVVKYLVPGRQLKSTGVPATSMLTGAVLGIVGFFVVPIVGIVIGFVLGLYLAEWQRVGERAARGTTWAAVRAVGLSILIEAIAAMAAAFVWVVGVVAT</sequence>
<protein>
    <submittedName>
        <fullName evidence="2">DUF456 domain-containing protein</fullName>
    </submittedName>
</protein>
<keyword evidence="1" id="KW-1133">Transmembrane helix</keyword>
<accession>A0ABP4EBA5</accession>
<name>A0ABP4EBA5_9ACTN</name>